<sequence>MPINRATKVQTYLKLPTVQCSGQG</sequence>
<dbReference type="AlphaFoldDB" id="A0A0A8Y8H5"/>
<name>A0A0A8Y8H5_ARUDO</name>
<organism evidence="1">
    <name type="scientific">Arundo donax</name>
    <name type="common">Giant reed</name>
    <name type="synonym">Donax arundinaceus</name>
    <dbReference type="NCBI Taxonomy" id="35708"/>
    <lineage>
        <taxon>Eukaryota</taxon>
        <taxon>Viridiplantae</taxon>
        <taxon>Streptophyta</taxon>
        <taxon>Embryophyta</taxon>
        <taxon>Tracheophyta</taxon>
        <taxon>Spermatophyta</taxon>
        <taxon>Magnoliopsida</taxon>
        <taxon>Liliopsida</taxon>
        <taxon>Poales</taxon>
        <taxon>Poaceae</taxon>
        <taxon>PACMAD clade</taxon>
        <taxon>Arundinoideae</taxon>
        <taxon>Arundineae</taxon>
        <taxon>Arundo</taxon>
    </lineage>
</organism>
<proteinExistence type="predicted"/>
<reference evidence="1" key="1">
    <citation type="submission" date="2014-09" db="EMBL/GenBank/DDBJ databases">
        <authorList>
            <person name="Magalhaes I.L.F."/>
            <person name="Oliveira U."/>
            <person name="Santos F.R."/>
            <person name="Vidigal T.H.D.A."/>
            <person name="Brescovit A.D."/>
            <person name="Santos A.J."/>
        </authorList>
    </citation>
    <scope>NUCLEOTIDE SEQUENCE</scope>
    <source>
        <tissue evidence="1">Shoot tissue taken approximately 20 cm above the soil surface</tissue>
    </source>
</reference>
<evidence type="ECO:0000313" key="1">
    <source>
        <dbReference type="EMBL" id="JAD21533.1"/>
    </source>
</evidence>
<reference evidence="1" key="2">
    <citation type="journal article" date="2015" name="Data Brief">
        <title>Shoot transcriptome of the giant reed, Arundo donax.</title>
        <authorList>
            <person name="Barrero R.A."/>
            <person name="Guerrero F.D."/>
            <person name="Moolhuijzen P."/>
            <person name="Goolsby J.A."/>
            <person name="Tidwell J."/>
            <person name="Bellgard S.E."/>
            <person name="Bellgard M.I."/>
        </authorList>
    </citation>
    <scope>NUCLEOTIDE SEQUENCE</scope>
    <source>
        <tissue evidence="1">Shoot tissue taken approximately 20 cm above the soil surface</tissue>
    </source>
</reference>
<dbReference type="EMBL" id="GBRH01276362">
    <property type="protein sequence ID" value="JAD21533.1"/>
    <property type="molecule type" value="Transcribed_RNA"/>
</dbReference>
<protein>
    <submittedName>
        <fullName evidence="1">Uncharacterized protein</fullName>
    </submittedName>
</protein>
<accession>A0A0A8Y8H5</accession>